<organism evidence="2 3">
    <name type="scientific">Perca fluviatilis</name>
    <name type="common">European perch</name>
    <dbReference type="NCBI Taxonomy" id="8168"/>
    <lineage>
        <taxon>Eukaryota</taxon>
        <taxon>Metazoa</taxon>
        <taxon>Chordata</taxon>
        <taxon>Craniata</taxon>
        <taxon>Vertebrata</taxon>
        <taxon>Euteleostomi</taxon>
        <taxon>Actinopterygii</taxon>
        <taxon>Neopterygii</taxon>
        <taxon>Teleostei</taxon>
        <taxon>Neoteleostei</taxon>
        <taxon>Acanthomorphata</taxon>
        <taxon>Eupercaria</taxon>
        <taxon>Perciformes</taxon>
        <taxon>Percoidei</taxon>
        <taxon>Percidae</taxon>
        <taxon>Percinae</taxon>
        <taxon>Perca</taxon>
    </lineage>
</organism>
<keyword evidence="3" id="KW-1185">Reference proteome</keyword>
<proteinExistence type="predicted"/>
<evidence type="ECO:0000313" key="3">
    <source>
        <dbReference type="Proteomes" id="UP000465112"/>
    </source>
</evidence>
<accession>A0A6A5E3I3</accession>
<evidence type="ECO:0000313" key="2">
    <source>
        <dbReference type="EMBL" id="KAF1382981.1"/>
    </source>
</evidence>
<feature type="compositionally biased region" description="Polar residues" evidence="1">
    <location>
        <begin position="53"/>
        <end position="62"/>
    </location>
</feature>
<name>A0A6A5E3I3_PERFL</name>
<dbReference type="AlphaFoldDB" id="A0A6A5E3I3"/>
<sequence>MCSRIFWKAKNLHQSSEQVLRMRWIFHVERAEIPPSSLSDPEETGVQQLHVDYQTSHTSRNGLQKIPSLVRPGAGGALSRRDGNKGRHHAAREGSRQSAAGHSGGSRSWLCHSERERAASQCEGWRESTPTRVRWN</sequence>
<evidence type="ECO:0000256" key="1">
    <source>
        <dbReference type="SAM" id="MobiDB-lite"/>
    </source>
</evidence>
<feature type="region of interest" description="Disordered" evidence="1">
    <location>
        <begin position="53"/>
        <end position="136"/>
    </location>
</feature>
<reference evidence="2 3" key="1">
    <citation type="submission" date="2019-06" db="EMBL/GenBank/DDBJ databases">
        <title>A chromosome-scale genome assembly of the European perch, Perca fluviatilis.</title>
        <authorList>
            <person name="Roques C."/>
            <person name="Zahm M."/>
            <person name="Cabau C."/>
            <person name="Klopp C."/>
            <person name="Bouchez O."/>
            <person name="Donnadieu C."/>
            <person name="Kuhl H."/>
            <person name="Gislard M."/>
            <person name="Guendouz S."/>
            <person name="Journot L."/>
            <person name="Haffray P."/>
            <person name="Bestin A."/>
            <person name="Morvezen R."/>
            <person name="Feron R."/>
            <person name="Wen M."/>
            <person name="Jouanno E."/>
            <person name="Herpin A."/>
            <person name="Schartl M."/>
            <person name="Postlethwait J."/>
            <person name="Schaerlinger B."/>
            <person name="Chardard D."/>
            <person name="Lecocq T."/>
            <person name="Poncet C."/>
            <person name="Jaffrelo L."/>
            <person name="Lampietro C."/>
            <person name="Guiguen Y."/>
        </authorList>
    </citation>
    <scope>NUCLEOTIDE SEQUENCE [LARGE SCALE GENOMIC DNA]</scope>
    <source>
        <tissue evidence="2">Blood</tissue>
    </source>
</reference>
<feature type="compositionally biased region" description="Basic and acidic residues" evidence="1">
    <location>
        <begin position="79"/>
        <end position="95"/>
    </location>
</feature>
<gene>
    <name evidence="2" type="ORF">PFLUV_G00149470</name>
</gene>
<protein>
    <submittedName>
        <fullName evidence="2">Uncharacterized protein</fullName>
    </submittedName>
</protein>
<comment type="caution">
    <text evidence="2">The sequence shown here is derived from an EMBL/GenBank/DDBJ whole genome shotgun (WGS) entry which is preliminary data.</text>
</comment>
<dbReference type="EMBL" id="VHII01000012">
    <property type="protein sequence ID" value="KAF1382981.1"/>
    <property type="molecule type" value="Genomic_DNA"/>
</dbReference>
<dbReference type="Proteomes" id="UP000465112">
    <property type="component" value="Chromosome 12"/>
</dbReference>